<feature type="transmembrane region" description="Helical" evidence="7">
    <location>
        <begin position="383"/>
        <end position="400"/>
    </location>
</feature>
<evidence type="ECO:0000256" key="7">
    <source>
        <dbReference type="SAM" id="Phobius"/>
    </source>
</evidence>
<dbReference type="GO" id="GO:0005351">
    <property type="term" value="F:carbohydrate:proton symporter activity"/>
    <property type="evidence" value="ECO:0007669"/>
    <property type="project" value="TreeGrafter"/>
</dbReference>
<evidence type="ECO:0000313" key="10">
    <source>
        <dbReference type="Proteomes" id="UP000249363"/>
    </source>
</evidence>
<feature type="transmembrane region" description="Helical" evidence="7">
    <location>
        <begin position="100"/>
        <end position="118"/>
    </location>
</feature>
<evidence type="ECO:0000256" key="4">
    <source>
        <dbReference type="ARBA" id="ARBA00022692"/>
    </source>
</evidence>
<feature type="transmembrane region" description="Helical" evidence="7">
    <location>
        <begin position="306"/>
        <end position="325"/>
    </location>
</feature>
<keyword evidence="4 7" id="KW-0812">Transmembrane</keyword>
<feature type="transmembrane region" description="Helical" evidence="7">
    <location>
        <begin position="240"/>
        <end position="262"/>
    </location>
</feature>
<dbReference type="InterPro" id="IPR005828">
    <property type="entry name" value="MFS_sugar_transport-like"/>
</dbReference>
<dbReference type="PRINTS" id="PR00171">
    <property type="entry name" value="SUGRTRNSPORT"/>
</dbReference>
<dbReference type="GeneID" id="63799118"/>
<dbReference type="InterPro" id="IPR036259">
    <property type="entry name" value="MFS_trans_sf"/>
</dbReference>
<dbReference type="AlphaFoldDB" id="A0A364LDM4"/>
<feature type="transmembrane region" description="Helical" evidence="7">
    <location>
        <begin position="412"/>
        <end position="431"/>
    </location>
</feature>
<feature type="domain" description="Major facilitator superfamily (MFS) profile" evidence="8">
    <location>
        <begin position="31"/>
        <end position="435"/>
    </location>
</feature>
<dbReference type="InterPro" id="IPR003663">
    <property type="entry name" value="Sugar/inositol_transpt"/>
</dbReference>
<feature type="transmembrane region" description="Helical" evidence="7">
    <location>
        <begin position="20"/>
        <end position="41"/>
    </location>
</feature>
<sequence length="488" mass="54352">MDSTALTMADVLASRNTGWFANTGIIKLNAILCLSLVSSYATGYDGSMMNGLQSLDEWNAYFHNPTANTLALLNAIQNVGQLAAIPFCAYACDTFGRKRILVASSFVLLIGVCLQAAAQNNGMFIAARGILGIGLAFNITAAPLLIMELAFPSQQCVQRVVELRINRSFMDYSPRWLIAKDREEEAQAIITKYHANGNPHDPIVAVEMHEIREALRIEQEFAQNNSYLAFFKTKGNRTRFWLILCVGFFSQWSGNGVISYYLTLVLDSIGYKDESTQTLINGVLAIWSLISTTIVSLFVEKFSRRFLFLASTAGMLVSYIVWTALEAEYEKQIDAGEDGSPAYARGVLAMIILFNTAMAVGWGPLQVTYVVEILPYNLRARGLVLYNLFVAMALIFNQYANPIALTNIKWRYYIVYDVWLLFELIVVYFLWVETRGPSLEEIAAILDGQEVKEKLIETAADAASRDIGHFNDVDNEVKGGRARVIQSA</sequence>
<gene>
    <name evidence="9" type="ORF">BHQ10_009904</name>
</gene>
<dbReference type="OrthoDB" id="6133115at2759"/>
<reference evidence="9 10" key="1">
    <citation type="journal article" date="2017" name="Biotechnol. Biofuels">
        <title>Differential beta-glucosidase expression as a function of carbon source availability in Talaromyces amestolkiae: a genomic and proteomic approach.</title>
        <authorList>
            <person name="de Eugenio L.I."/>
            <person name="Mendez-Liter J.A."/>
            <person name="Nieto-Dominguez M."/>
            <person name="Alonso L."/>
            <person name="Gil-Munoz J."/>
            <person name="Barriuso J."/>
            <person name="Prieto A."/>
            <person name="Martinez M.J."/>
        </authorList>
    </citation>
    <scope>NUCLEOTIDE SEQUENCE [LARGE SCALE GENOMIC DNA]</scope>
    <source>
        <strain evidence="9 10">CIB</strain>
    </source>
</reference>
<keyword evidence="3" id="KW-0813">Transport</keyword>
<dbReference type="RefSeq" id="XP_040738406.1">
    <property type="nucleotide sequence ID" value="XM_040882870.1"/>
</dbReference>
<dbReference type="InterPro" id="IPR020846">
    <property type="entry name" value="MFS_dom"/>
</dbReference>
<dbReference type="PANTHER" id="PTHR48022:SF64">
    <property type="entry name" value="MAJOR FACILITATOR SUPERFAMILY (MFS) PROFILE DOMAIN-CONTAINING PROTEIN"/>
    <property type="match status" value="1"/>
</dbReference>
<comment type="caution">
    <text evidence="9">The sequence shown here is derived from an EMBL/GenBank/DDBJ whole genome shotgun (WGS) entry which is preliminary data.</text>
</comment>
<evidence type="ECO:0000313" key="9">
    <source>
        <dbReference type="EMBL" id="RAO73892.1"/>
    </source>
</evidence>
<dbReference type="SUPFAM" id="SSF103473">
    <property type="entry name" value="MFS general substrate transporter"/>
    <property type="match status" value="1"/>
</dbReference>
<feature type="transmembrane region" description="Helical" evidence="7">
    <location>
        <begin position="282"/>
        <end position="299"/>
    </location>
</feature>
<organism evidence="9 10">
    <name type="scientific">Talaromyces amestolkiae</name>
    <dbReference type="NCBI Taxonomy" id="1196081"/>
    <lineage>
        <taxon>Eukaryota</taxon>
        <taxon>Fungi</taxon>
        <taxon>Dikarya</taxon>
        <taxon>Ascomycota</taxon>
        <taxon>Pezizomycotina</taxon>
        <taxon>Eurotiomycetes</taxon>
        <taxon>Eurotiomycetidae</taxon>
        <taxon>Eurotiales</taxon>
        <taxon>Trichocomaceae</taxon>
        <taxon>Talaromyces</taxon>
        <taxon>Talaromyces sect. Talaromyces</taxon>
    </lineage>
</organism>
<proteinExistence type="inferred from homology"/>
<evidence type="ECO:0000259" key="8">
    <source>
        <dbReference type="PROSITE" id="PS50850"/>
    </source>
</evidence>
<name>A0A364LDM4_TALAM</name>
<comment type="subcellular location">
    <subcellularLocation>
        <location evidence="1">Membrane</location>
        <topology evidence="1">Multi-pass membrane protein</topology>
    </subcellularLocation>
</comment>
<keyword evidence="10" id="KW-1185">Reference proteome</keyword>
<protein>
    <recommendedName>
        <fullName evidence="8">Major facilitator superfamily (MFS) profile domain-containing protein</fullName>
    </recommendedName>
</protein>
<accession>A0A364LDM4</accession>
<keyword evidence="5 7" id="KW-1133">Transmembrane helix</keyword>
<feature type="transmembrane region" description="Helical" evidence="7">
    <location>
        <begin position="345"/>
        <end position="371"/>
    </location>
</feature>
<evidence type="ECO:0000256" key="3">
    <source>
        <dbReference type="ARBA" id="ARBA00022448"/>
    </source>
</evidence>
<dbReference type="GO" id="GO:0016020">
    <property type="term" value="C:membrane"/>
    <property type="evidence" value="ECO:0007669"/>
    <property type="project" value="UniProtKB-SubCell"/>
</dbReference>
<evidence type="ECO:0000256" key="6">
    <source>
        <dbReference type="ARBA" id="ARBA00023136"/>
    </source>
</evidence>
<dbReference type="Gene3D" id="1.20.1250.20">
    <property type="entry name" value="MFS general substrate transporter like domains"/>
    <property type="match status" value="2"/>
</dbReference>
<keyword evidence="6 7" id="KW-0472">Membrane</keyword>
<dbReference type="PROSITE" id="PS50850">
    <property type="entry name" value="MFS"/>
    <property type="match status" value="1"/>
</dbReference>
<feature type="transmembrane region" description="Helical" evidence="7">
    <location>
        <begin position="124"/>
        <end position="146"/>
    </location>
</feature>
<dbReference type="Proteomes" id="UP000249363">
    <property type="component" value="Unassembled WGS sequence"/>
</dbReference>
<evidence type="ECO:0000256" key="5">
    <source>
        <dbReference type="ARBA" id="ARBA00022989"/>
    </source>
</evidence>
<dbReference type="PANTHER" id="PTHR48022">
    <property type="entry name" value="PLASTIDIC GLUCOSE TRANSPORTER 4"/>
    <property type="match status" value="1"/>
</dbReference>
<dbReference type="InterPro" id="IPR050360">
    <property type="entry name" value="MFS_Sugar_Transporters"/>
</dbReference>
<dbReference type="Pfam" id="PF00083">
    <property type="entry name" value="Sugar_tr"/>
    <property type="match status" value="2"/>
</dbReference>
<dbReference type="EMBL" id="MIKG01000027">
    <property type="protein sequence ID" value="RAO73892.1"/>
    <property type="molecule type" value="Genomic_DNA"/>
</dbReference>
<evidence type="ECO:0000256" key="1">
    <source>
        <dbReference type="ARBA" id="ARBA00004141"/>
    </source>
</evidence>
<evidence type="ECO:0000256" key="2">
    <source>
        <dbReference type="ARBA" id="ARBA00010992"/>
    </source>
</evidence>
<comment type="similarity">
    <text evidence="2">Belongs to the major facilitator superfamily. Sugar transporter (TC 2.A.1.1) family.</text>
</comment>